<evidence type="ECO:0000313" key="2">
    <source>
        <dbReference type="EMBL" id="OKL64469.1"/>
    </source>
</evidence>
<dbReference type="RefSeq" id="XP_020124590.1">
    <property type="nucleotide sequence ID" value="XM_020260862.1"/>
</dbReference>
<organism evidence="2 3">
    <name type="scientific">Talaromyces atroroseus</name>
    <dbReference type="NCBI Taxonomy" id="1441469"/>
    <lineage>
        <taxon>Eukaryota</taxon>
        <taxon>Fungi</taxon>
        <taxon>Dikarya</taxon>
        <taxon>Ascomycota</taxon>
        <taxon>Pezizomycotina</taxon>
        <taxon>Eurotiomycetes</taxon>
        <taxon>Eurotiomycetidae</taxon>
        <taxon>Eurotiales</taxon>
        <taxon>Trichocomaceae</taxon>
        <taxon>Talaromyces</taxon>
        <taxon>Talaromyces sect. Trachyspermi</taxon>
    </lineage>
</organism>
<feature type="compositionally biased region" description="Low complexity" evidence="1">
    <location>
        <begin position="27"/>
        <end position="43"/>
    </location>
</feature>
<sequence>MASTNTLGDSWVVSDLEESTVIIKGNSASSSQNLTPPSSSESESYQETDHATSSATDLPDLTESTATLASSTSSGPELIMPSIIFDSRTSDHGSWVIPRKRSKQSLYESRKAPRLPKPSRNHLSAHEQEHRNHHNITSLKNDRQPSPTAAATAATSDRGALGYFAQIKSYLSGDLERYEFFRLLLNSLLVLMVMHLLIFPEVVHQVPIICRVPPVSRIYNQTCAGRNRNVSEIASITANFQSAVRTQTQLQIYLNQTIEDMAPVDLSLKDSDAILRGIYTDIRNEYGGARHEIELEFEGIWVASRAITRALTNLKVDIKATVDGFQLPPHRYEYIKGARSNRQASGNIINRLLFRGLSDTDKQEPNINQFGRLNQELDSALTRLAHKTDTLLVQLAKLDDHLQSIKQLSVREHYRLQPQSSDTNQMDNVWVTLSGFIRGPRSSSPVENNEKENTILNELEQIASYHDLMADIVGKLDRELKALQKIRAIRG</sequence>
<dbReference type="GeneID" id="31000750"/>
<evidence type="ECO:0000256" key="1">
    <source>
        <dbReference type="SAM" id="MobiDB-lite"/>
    </source>
</evidence>
<evidence type="ECO:0000313" key="3">
    <source>
        <dbReference type="Proteomes" id="UP000214365"/>
    </source>
</evidence>
<keyword evidence="3" id="KW-1185">Reference proteome</keyword>
<name>A0A225B8P2_TALAT</name>
<dbReference type="EMBL" id="LFMY01000001">
    <property type="protein sequence ID" value="OKL64469.1"/>
    <property type="molecule type" value="Genomic_DNA"/>
</dbReference>
<comment type="caution">
    <text evidence="2">The sequence shown here is derived from an EMBL/GenBank/DDBJ whole genome shotgun (WGS) entry which is preliminary data.</text>
</comment>
<protein>
    <submittedName>
        <fullName evidence="2">Uncharacterized protein</fullName>
    </submittedName>
</protein>
<feature type="region of interest" description="Disordered" evidence="1">
    <location>
        <begin position="24"/>
        <end position="61"/>
    </location>
</feature>
<gene>
    <name evidence="2" type="ORF">UA08_00995</name>
</gene>
<feature type="region of interest" description="Disordered" evidence="1">
    <location>
        <begin position="102"/>
        <end position="150"/>
    </location>
</feature>
<dbReference type="Proteomes" id="UP000214365">
    <property type="component" value="Unassembled WGS sequence"/>
</dbReference>
<feature type="compositionally biased region" description="Polar residues" evidence="1">
    <location>
        <begin position="135"/>
        <end position="147"/>
    </location>
</feature>
<proteinExistence type="predicted"/>
<reference evidence="2 3" key="1">
    <citation type="submission" date="2015-06" db="EMBL/GenBank/DDBJ databases">
        <title>Talaromyces atroroseus IBT 11181 draft genome.</title>
        <authorList>
            <person name="Rasmussen K.B."/>
            <person name="Rasmussen S."/>
            <person name="Petersen B."/>
            <person name="Sicheritz-Ponten T."/>
            <person name="Mortensen U.H."/>
            <person name="Thrane U."/>
        </authorList>
    </citation>
    <scope>NUCLEOTIDE SEQUENCE [LARGE SCALE GENOMIC DNA]</scope>
    <source>
        <strain evidence="2 3">IBT 11181</strain>
    </source>
</reference>
<dbReference type="STRING" id="1441469.A0A225B8P2"/>
<dbReference type="AlphaFoldDB" id="A0A225B8P2"/>
<dbReference type="OrthoDB" id="4179406at2759"/>
<accession>A0A225B8P2</accession>